<evidence type="ECO:0000259" key="14">
    <source>
        <dbReference type="PROSITE" id="PS50109"/>
    </source>
</evidence>
<sequence>MDHANVTGVENKDDAHAASTVSEARLASVFDTAADGMIVINEKCQVLAFNKASERLFGYTASEVIGDNVHKIMSSEYAAAHDSYVKHYLETGQKRIIGIGREVRGRHKDGTEFPIELSVGEATTPEGRQFIGILRDLRPRRSVEERLAQAQAQLVHMTRMSALDEMGAAIAHELNQPLTALMLYLQALSRKLSQDGDLPQQVTDIIGKSLGEAERASDIIQRMRQLVERKEPERQTIDVKSFTEDCIGLVKLGASTDDVLVQCTVADDLPLLEADPVQIRQVLVNLLRNARDAVAGQTEKQIWITVRANGNGVEFVIEDNGPGVPAHAIPDLFRAFSSKKQKGLGLGLAISRSIAQNHGGDLVLETANPDRGAVFILRLPAGAGPG</sequence>
<dbReference type="InterPro" id="IPR005467">
    <property type="entry name" value="His_kinase_dom"/>
</dbReference>
<organism evidence="17 18">
    <name type="scientific">Roseibium hamelinense</name>
    <dbReference type="NCBI Taxonomy" id="150831"/>
    <lineage>
        <taxon>Bacteria</taxon>
        <taxon>Pseudomonadati</taxon>
        <taxon>Pseudomonadota</taxon>
        <taxon>Alphaproteobacteria</taxon>
        <taxon>Hyphomicrobiales</taxon>
        <taxon>Stappiaceae</taxon>
        <taxon>Roseibium</taxon>
    </lineage>
</organism>
<accession>A0A562SVH0</accession>
<protein>
    <recommendedName>
        <fullName evidence="13">Sensor protein FixL</fullName>
        <ecNumber evidence="3">2.7.13.3</ecNumber>
    </recommendedName>
</protein>
<dbReference type="SMART" id="SM00388">
    <property type="entry name" value="HisKA"/>
    <property type="match status" value="1"/>
</dbReference>
<keyword evidence="9" id="KW-0067">ATP-binding</keyword>
<dbReference type="Proteomes" id="UP000320593">
    <property type="component" value="Unassembled WGS sequence"/>
</dbReference>
<evidence type="ECO:0000313" key="17">
    <source>
        <dbReference type="EMBL" id="TWI84680.1"/>
    </source>
</evidence>
<evidence type="ECO:0000313" key="18">
    <source>
        <dbReference type="Proteomes" id="UP000320593"/>
    </source>
</evidence>
<dbReference type="Pfam" id="PF00989">
    <property type="entry name" value="PAS"/>
    <property type="match status" value="1"/>
</dbReference>
<dbReference type="SMART" id="SM00387">
    <property type="entry name" value="HATPase_c"/>
    <property type="match status" value="1"/>
</dbReference>
<evidence type="ECO:0000259" key="16">
    <source>
        <dbReference type="PROSITE" id="PS50113"/>
    </source>
</evidence>
<keyword evidence="5" id="KW-0479">Metal-binding</keyword>
<keyword evidence="6" id="KW-0808">Transferase</keyword>
<name>A0A562SVH0_9HYPH</name>
<dbReference type="OrthoDB" id="9795133at2"/>
<evidence type="ECO:0000256" key="7">
    <source>
        <dbReference type="ARBA" id="ARBA00022741"/>
    </source>
</evidence>
<dbReference type="Pfam" id="PF00512">
    <property type="entry name" value="HisKA"/>
    <property type="match status" value="1"/>
</dbReference>
<dbReference type="PANTHER" id="PTHR43065:SF42">
    <property type="entry name" value="TWO-COMPONENT SENSOR PPRA"/>
    <property type="match status" value="1"/>
</dbReference>
<dbReference type="NCBIfam" id="TIGR00229">
    <property type="entry name" value="sensory_box"/>
    <property type="match status" value="1"/>
</dbReference>
<dbReference type="Gene3D" id="3.30.450.20">
    <property type="entry name" value="PAS domain"/>
    <property type="match status" value="1"/>
</dbReference>
<dbReference type="InterPro" id="IPR000014">
    <property type="entry name" value="PAS"/>
</dbReference>
<dbReference type="EC" id="2.7.13.3" evidence="3"/>
<dbReference type="PROSITE" id="PS50113">
    <property type="entry name" value="PAC"/>
    <property type="match status" value="1"/>
</dbReference>
<dbReference type="CDD" id="cd00130">
    <property type="entry name" value="PAS"/>
    <property type="match status" value="1"/>
</dbReference>
<evidence type="ECO:0000256" key="5">
    <source>
        <dbReference type="ARBA" id="ARBA00022617"/>
    </source>
</evidence>
<dbReference type="InterPro" id="IPR036097">
    <property type="entry name" value="HisK_dim/P_sf"/>
</dbReference>
<dbReference type="PROSITE" id="PS50109">
    <property type="entry name" value="HIS_KIN"/>
    <property type="match status" value="1"/>
</dbReference>
<keyword evidence="10" id="KW-0408">Iron</keyword>
<keyword evidence="5" id="KW-0349">Heme</keyword>
<comment type="catalytic activity">
    <reaction evidence="1">
        <text>ATP + protein L-histidine = ADP + protein N-phospho-L-histidine.</text>
        <dbReference type="EC" id="2.7.13.3"/>
    </reaction>
</comment>
<keyword evidence="7" id="KW-0547">Nucleotide-binding</keyword>
<evidence type="ECO:0000256" key="1">
    <source>
        <dbReference type="ARBA" id="ARBA00000085"/>
    </source>
</evidence>
<keyword evidence="18" id="KW-1185">Reference proteome</keyword>
<comment type="cofactor">
    <cofactor evidence="2">
        <name>heme</name>
        <dbReference type="ChEBI" id="CHEBI:30413"/>
    </cofactor>
</comment>
<dbReference type="GO" id="GO:0005524">
    <property type="term" value="F:ATP binding"/>
    <property type="evidence" value="ECO:0007669"/>
    <property type="project" value="UniProtKB-KW"/>
</dbReference>
<dbReference type="InterPro" id="IPR035965">
    <property type="entry name" value="PAS-like_dom_sf"/>
</dbReference>
<dbReference type="SUPFAM" id="SSF55874">
    <property type="entry name" value="ATPase domain of HSP90 chaperone/DNA topoisomerase II/histidine kinase"/>
    <property type="match status" value="1"/>
</dbReference>
<dbReference type="InterPro" id="IPR036890">
    <property type="entry name" value="HATPase_C_sf"/>
</dbReference>
<dbReference type="Gene3D" id="1.10.287.130">
    <property type="match status" value="1"/>
</dbReference>
<evidence type="ECO:0000256" key="9">
    <source>
        <dbReference type="ARBA" id="ARBA00022840"/>
    </source>
</evidence>
<dbReference type="CDD" id="cd00082">
    <property type="entry name" value="HisKA"/>
    <property type="match status" value="1"/>
</dbReference>
<dbReference type="FunFam" id="3.30.450.20:FF:000060">
    <property type="entry name" value="Sensor protein FixL"/>
    <property type="match status" value="1"/>
</dbReference>
<feature type="domain" description="PAS" evidence="15">
    <location>
        <begin position="22"/>
        <end position="92"/>
    </location>
</feature>
<feature type="domain" description="Histidine kinase" evidence="14">
    <location>
        <begin position="169"/>
        <end position="383"/>
    </location>
</feature>
<evidence type="ECO:0000256" key="10">
    <source>
        <dbReference type="ARBA" id="ARBA00023004"/>
    </source>
</evidence>
<dbReference type="RefSeq" id="WP_145344773.1">
    <property type="nucleotide sequence ID" value="NZ_SMLY01000054.1"/>
</dbReference>
<feature type="domain" description="PAC" evidence="16">
    <location>
        <begin position="99"/>
        <end position="149"/>
    </location>
</feature>
<evidence type="ECO:0000256" key="2">
    <source>
        <dbReference type="ARBA" id="ARBA00001971"/>
    </source>
</evidence>
<evidence type="ECO:0000256" key="4">
    <source>
        <dbReference type="ARBA" id="ARBA00022553"/>
    </source>
</evidence>
<dbReference type="PANTHER" id="PTHR43065">
    <property type="entry name" value="SENSOR HISTIDINE KINASE"/>
    <property type="match status" value="1"/>
</dbReference>
<dbReference type="GO" id="GO:0000155">
    <property type="term" value="F:phosphorelay sensor kinase activity"/>
    <property type="evidence" value="ECO:0007669"/>
    <property type="project" value="InterPro"/>
</dbReference>
<dbReference type="SUPFAM" id="SSF55785">
    <property type="entry name" value="PYP-like sensor domain (PAS domain)"/>
    <property type="match status" value="1"/>
</dbReference>
<keyword evidence="11" id="KW-0902">Two-component regulatory system</keyword>
<dbReference type="SUPFAM" id="SSF47384">
    <property type="entry name" value="Homodimeric domain of signal transducing histidine kinase"/>
    <property type="match status" value="1"/>
</dbReference>
<dbReference type="PRINTS" id="PR00344">
    <property type="entry name" value="BCTRLSENSOR"/>
</dbReference>
<dbReference type="EMBL" id="VLLF01000007">
    <property type="protein sequence ID" value="TWI84680.1"/>
    <property type="molecule type" value="Genomic_DNA"/>
</dbReference>
<dbReference type="Gene3D" id="3.30.565.10">
    <property type="entry name" value="Histidine kinase-like ATPase, C-terminal domain"/>
    <property type="match status" value="1"/>
</dbReference>
<dbReference type="CDD" id="cd00075">
    <property type="entry name" value="HATPase"/>
    <property type="match status" value="1"/>
</dbReference>
<evidence type="ECO:0000256" key="11">
    <source>
        <dbReference type="ARBA" id="ARBA00023012"/>
    </source>
</evidence>
<dbReference type="InterPro" id="IPR013767">
    <property type="entry name" value="PAS_fold"/>
</dbReference>
<comment type="caution">
    <text evidence="17">The sequence shown here is derived from an EMBL/GenBank/DDBJ whole genome shotgun (WGS) entry which is preliminary data.</text>
</comment>
<evidence type="ECO:0000259" key="15">
    <source>
        <dbReference type="PROSITE" id="PS50112"/>
    </source>
</evidence>
<dbReference type="InterPro" id="IPR000700">
    <property type="entry name" value="PAS-assoc_C"/>
</dbReference>
<dbReference type="Pfam" id="PF02518">
    <property type="entry name" value="HATPase_c"/>
    <property type="match status" value="1"/>
</dbReference>
<dbReference type="PROSITE" id="PS50112">
    <property type="entry name" value="PAS"/>
    <property type="match status" value="1"/>
</dbReference>
<keyword evidence="4" id="KW-0597">Phosphoprotein</keyword>
<evidence type="ECO:0000256" key="12">
    <source>
        <dbReference type="ARBA" id="ARBA00059827"/>
    </source>
</evidence>
<dbReference type="InterPro" id="IPR004358">
    <property type="entry name" value="Sig_transdc_His_kin-like_C"/>
</dbReference>
<evidence type="ECO:0000256" key="6">
    <source>
        <dbReference type="ARBA" id="ARBA00022679"/>
    </source>
</evidence>
<evidence type="ECO:0000256" key="8">
    <source>
        <dbReference type="ARBA" id="ARBA00022777"/>
    </source>
</evidence>
<keyword evidence="8 17" id="KW-0418">Kinase</keyword>
<dbReference type="InterPro" id="IPR003594">
    <property type="entry name" value="HATPase_dom"/>
</dbReference>
<dbReference type="SMART" id="SM00091">
    <property type="entry name" value="PAS"/>
    <property type="match status" value="1"/>
</dbReference>
<reference evidence="17 18" key="1">
    <citation type="submission" date="2019-07" db="EMBL/GenBank/DDBJ databases">
        <title>Genomic Encyclopedia of Archaeal and Bacterial Type Strains, Phase II (KMG-II): from individual species to whole genera.</title>
        <authorList>
            <person name="Goeker M."/>
        </authorList>
    </citation>
    <scope>NUCLEOTIDE SEQUENCE [LARGE SCALE GENOMIC DNA]</scope>
    <source>
        <strain evidence="17 18">ATCC BAA-252</strain>
    </source>
</reference>
<dbReference type="InterPro" id="IPR003661">
    <property type="entry name" value="HisK_dim/P_dom"/>
</dbReference>
<dbReference type="GO" id="GO:0006355">
    <property type="term" value="P:regulation of DNA-templated transcription"/>
    <property type="evidence" value="ECO:0007669"/>
    <property type="project" value="InterPro"/>
</dbReference>
<evidence type="ECO:0000256" key="13">
    <source>
        <dbReference type="ARBA" id="ARBA00070616"/>
    </source>
</evidence>
<dbReference type="AlphaFoldDB" id="A0A562SVH0"/>
<comment type="function">
    <text evidence="12">Putative oxygen sensor; modulates the activity of FixJ, a transcriptional activator of nitrogen fixation fixK gene. FixL probably acts as a kinase that phosphorylates FixJ.</text>
</comment>
<evidence type="ECO:0000256" key="3">
    <source>
        <dbReference type="ARBA" id="ARBA00012438"/>
    </source>
</evidence>
<gene>
    <name evidence="17" type="ORF">JM93_03014</name>
</gene>
<proteinExistence type="predicted"/>